<dbReference type="GO" id="GO:0006798">
    <property type="term" value="P:polyphosphate catabolic process"/>
    <property type="evidence" value="ECO:0007669"/>
    <property type="project" value="TreeGrafter"/>
</dbReference>
<dbReference type="GO" id="GO:0016791">
    <property type="term" value="F:phosphatase activity"/>
    <property type="evidence" value="ECO:0007669"/>
    <property type="project" value="TreeGrafter"/>
</dbReference>
<evidence type="ECO:0000259" key="1">
    <source>
        <dbReference type="Pfam" id="PF00149"/>
    </source>
</evidence>
<dbReference type="InterPro" id="IPR050126">
    <property type="entry name" value="Ap4A_hydrolase"/>
</dbReference>
<accession>A0A317ZHL1</accession>
<dbReference type="PANTHER" id="PTHR42850:SF4">
    <property type="entry name" value="ZINC-DEPENDENT ENDOPOLYPHOSPHATASE"/>
    <property type="match status" value="1"/>
</dbReference>
<dbReference type="Proteomes" id="UP000247099">
    <property type="component" value="Unassembled WGS sequence"/>
</dbReference>
<reference evidence="2 3" key="1">
    <citation type="submission" date="2018-05" db="EMBL/GenBank/DDBJ databases">
        <title>Coraliomargarita sinensis sp. nov., isolated from a marine solar saltern.</title>
        <authorList>
            <person name="Zhou L.Y."/>
        </authorList>
    </citation>
    <scope>NUCLEOTIDE SEQUENCE [LARGE SCALE GENOMIC DNA]</scope>
    <source>
        <strain evidence="2 3">WN38</strain>
    </source>
</reference>
<proteinExistence type="predicted"/>
<feature type="domain" description="Calcineurin-like phosphoesterase" evidence="1">
    <location>
        <begin position="3"/>
        <end position="176"/>
    </location>
</feature>
<dbReference type="RefSeq" id="WP_110131804.1">
    <property type="nucleotide sequence ID" value="NZ_QHJQ01000010.1"/>
</dbReference>
<name>A0A317ZHL1_9BACT</name>
<protein>
    <submittedName>
        <fullName evidence="2">Metallophosphoesterase</fullName>
    </submittedName>
</protein>
<dbReference type="AlphaFoldDB" id="A0A317ZHL1"/>
<keyword evidence="3" id="KW-1185">Reference proteome</keyword>
<dbReference type="Gene3D" id="3.60.21.10">
    <property type="match status" value="1"/>
</dbReference>
<dbReference type="PANTHER" id="PTHR42850">
    <property type="entry name" value="METALLOPHOSPHOESTERASE"/>
    <property type="match status" value="1"/>
</dbReference>
<dbReference type="Pfam" id="PF00149">
    <property type="entry name" value="Metallophos"/>
    <property type="match status" value="1"/>
</dbReference>
<dbReference type="EMBL" id="QHJQ01000010">
    <property type="protein sequence ID" value="PXA03249.1"/>
    <property type="molecule type" value="Genomic_DNA"/>
</dbReference>
<evidence type="ECO:0000313" key="2">
    <source>
        <dbReference type="EMBL" id="PXA03249.1"/>
    </source>
</evidence>
<dbReference type="FunCoup" id="A0A317ZHL1">
    <property type="interactions" value="157"/>
</dbReference>
<dbReference type="InterPro" id="IPR004843">
    <property type="entry name" value="Calcineurin-like_PHP"/>
</dbReference>
<dbReference type="OrthoDB" id="9779903at2"/>
<dbReference type="InParanoid" id="A0A317ZHL1"/>
<dbReference type="GO" id="GO:0005737">
    <property type="term" value="C:cytoplasm"/>
    <property type="evidence" value="ECO:0007669"/>
    <property type="project" value="TreeGrafter"/>
</dbReference>
<comment type="caution">
    <text evidence="2">The sequence shown here is derived from an EMBL/GenBank/DDBJ whole genome shotgun (WGS) entry which is preliminary data.</text>
</comment>
<evidence type="ECO:0000313" key="3">
    <source>
        <dbReference type="Proteomes" id="UP000247099"/>
    </source>
</evidence>
<dbReference type="SUPFAM" id="SSF56300">
    <property type="entry name" value="Metallo-dependent phosphatases"/>
    <property type="match status" value="1"/>
</dbReference>
<dbReference type="GO" id="GO:0000298">
    <property type="term" value="F:endopolyphosphatase activity"/>
    <property type="evidence" value="ECO:0007669"/>
    <property type="project" value="TreeGrafter"/>
</dbReference>
<organism evidence="2 3">
    <name type="scientific">Coraliomargarita sinensis</name>
    <dbReference type="NCBI Taxonomy" id="2174842"/>
    <lineage>
        <taxon>Bacteria</taxon>
        <taxon>Pseudomonadati</taxon>
        <taxon>Verrucomicrobiota</taxon>
        <taxon>Opitutia</taxon>
        <taxon>Puniceicoccales</taxon>
        <taxon>Coraliomargaritaceae</taxon>
        <taxon>Coraliomargarita</taxon>
    </lineage>
</organism>
<dbReference type="InterPro" id="IPR029052">
    <property type="entry name" value="Metallo-depent_PP-like"/>
</dbReference>
<gene>
    <name evidence="2" type="ORF">DDZ13_12545</name>
</gene>
<sequence>MPRTIAIGDVHGCADEFEELLNALELDPDDRVVQLGDLVNRGPSSHGVLELVREYKIESIIGNHELRLLRAKHEGRKDLLKDYDKTTIKELSEEDWDYLDTMPKFEYGPTRDVVMVHGGFVPGQPWQSQDVDTITSIQVVDKKGNPAKRSDAPNANPWADTWVGEPFVIYGHTPRPNVLERPGSIGIDTGCVYGGHLTAYVVEDKSLVQVRARKAYAHSKRLPDPV</sequence>